<organism evidence="1 2">
    <name type="scientific">Vibrio diazotrophicus</name>
    <dbReference type="NCBI Taxonomy" id="685"/>
    <lineage>
        <taxon>Bacteria</taxon>
        <taxon>Pseudomonadati</taxon>
        <taxon>Pseudomonadota</taxon>
        <taxon>Gammaproteobacteria</taxon>
        <taxon>Vibrionales</taxon>
        <taxon>Vibrionaceae</taxon>
        <taxon>Vibrio</taxon>
    </lineage>
</organism>
<evidence type="ECO:0000313" key="2">
    <source>
        <dbReference type="Proteomes" id="UP000248729"/>
    </source>
</evidence>
<name>A0A329E4D6_VIBDI</name>
<dbReference type="Proteomes" id="UP000248729">
    <property type="component" value="Unassembled WGS sequence"/>
</dbReference>
<sequence>MIYFPLAVHCVSLCLDVIDDKHFLSLSQDDIINYYSDIYQLVYERIYSEGLNHTYLRALTTAVTRKIQLLLIYHLYHPTDINPERMLCEMDDVIGSLVL</sequence>
<evidence type="ECO:0008006" key="3">
    <source>
        <dbReference type="Google" id="ProtNLM"/>
    </source>
</evidence>
<evidence type="ECO:0000313" key="1">
    <source>
        <dbReference type="EMBL" id="RAS59099.1"/>
    </source>
</evidence>
<dbReference type="AlphaFoldDB" id="A0A329E4D6"/>
<protein>
    <recommendedName>
        <fullName evidence="3">TetR family transcriptional regulator</fullName>
    </recommendedName>
</protein>
<proteinExistence type="predicted"/>
<dbReference type="EMBL" id="QLTR01000029">
    <property type="protein sequence ID" value="RAS59099.1"/>
    <property type="molecule type" value="Genomic_DNA"/>
</dbReference>
<reference evidence="1 2" key="1">
    <citation type="submission" date="2018-06" db="EMBL/GenBank/DDBJ databases">
        <title>Freshwater and sediment microbial communities from various areas in North America, analyzing microbe dynamics in response to fracking.</title>
        <authorList>
            <person name="Lamendella R."/>
        </authorList>
    </citation>
    <scope>NUCLEOTIDE SEQUENCE [LARGE SCALE GENOMIC DNA]</scope>
    <source>
        <strain evidence="1 2">99A</strain>
    </source>
</reference>
<gene>
    <name evidence="1" type="ORF">DET48_12911</name>
</gene>
<accession>A0A329E4D6</accession>
<comment type="caution">
    <text evidence="1">The sequence shown here is derived from an EMBL/GenBank/DDBJ whole genome shotgun (WGS) entry which is preliminary data.</text>
</comment>